<reference evidence="2 3" key="1">
    <citation type="submission" date="2020-12" db="EMBL/GenBank/DDBJ databases">
        <title>Revised draft genomes of Rhodomicrobium vannielii ATCC 17100 and Rhodomicrobium udaipurense JA643.</title>
        <authorList>
            <person name="Conners E.M."/>
            <person name="Davenport E.J."/>
            <person name="Bose A."/>
        </authorList>
    </citation>
    <scope>NUCLEOTIDE SEQUENCE [LARGE SCALE GENOMIC DNA]</scope>
    <source>
        <strain evidence="2 3">JA643</strain>
    </source>
</reference>
<evidence type="ECO:0000256" key="1">
    <source>
        <dbReference type="SAM" id="MobiDB-lite"/>
    </source>
</evidence>
<proteinExistence type="predicted"/>
<feature type="compositionally biased region" description="Basic residues" evidence="1">
    <location>
        <begin position="15"/>
        <end position="25"/>
    </location>
</feature>
<accession>A0A8I1GEY4</accession>
<organism evidence="2 3">
    <name type="scientific">Rhodomicrobium udaipurense</name>
    <dbReference type="NCBI Taxonomy" id="1202716"/>
    <lineage>
        <taxon>Bacteria</taxon>
        <taxon>Pseudomonadati</taxon>
        <taxon>Pseudomonadota</taxon>
        <taxon>Alphaproteobacteria</taxon>
        <taxon>Hyphomicrobiales</taxon>
        <taxon>Hyphomicrobiaceae</taxon>
        <taxon>Rhodomicrobium</taxon>
    </lineage>
</organism>
<dbReference type="Proteomes" id="UP000623250">
    <property type="component" value="Unassembled WGS sequence"/>
</dbReference>
<dbReference type="EMBL" id="JAEMUK010000013">
    <property type="protein sequence ID" value="MBJ7543308.1"/>
    <property type="molecule type" value="Genomic_DNA"/>
</dbReference>
<dbReference type="AlphaFoldDB" id="A0A8I1GEY4"/>
<gene>
    <name evidence="2" type="ORF">JDN41_07040</name>
</gene>
<protein>
    <submittedName>
        <fullName evidence="2">Uncharacterized protein</fullName>
    </submittedName>
</protein>
<evidence type="ECO:0000313" key="2">
    <source>
        <dbReference type="EMBL" id="MBJ7543308.1"/>
    </source>
</evidence>
<name>A0A8I1GEY4_9HYPH</name>
<feature type="region of interest" description="Disordered" evidence="1">
    <location>
        <begin position="1"/>
        <end position="27"/>
    </location>
</feature>
<keyword evidence="3" id="KW-1185">Reference proteome</keyword>
<dbReference type="RefSeq" id="WP_037240594.1">
    <property type="nucleotide sequence ID" value="NZ_JAEMUK010000013.1"/>
</dbReference>
<comment type="caution">
    <text evidence="2">The sequence shown here is derived from an EMBL/GenBank/DDBJ whole genome shotgun (WGS) entry which is preliminary data.</text>
</comment>
<sequence length="102" mass="11752">MKGKHWKGSAESRRHGQGRRFGGRQRVRECEAKTDEAGFRRARRFLSMLRACAVVSSLGATQRVFVVSLGSRQLFRRRNRLAENDEMVARERTGMQKHADYG</sequence>
<evidence type="ECO:0000313" key="3">
    <source>
        <dbReference type="Proteomes" id="UP000623250"/>
    </source>
</evidence>